<dbReference type="SUPFAM" id="SSF49599">
    <property type="entry name" value="TRAF domain-like"/>
    <property type="match status" value="1"/>
</dbReference>
<evidence type="ECO:0000313" key="1">
    <source>
        <dbReference type="RefSeq" id="XP_028152243.1"/>
    </source>
</evidence>
<protein>
    <submittedName>
        <fullName evidence="1">Uncharacterized protein LOC114345645</fullName>
    </submittedName>
</protein>
<dbReference type="AlphaFoldDB" id="A0A6P7H3G9"/>
<proteinExistence type="predicted"/>
<organism evidence="1">
    <name type="scientific">Diabrotica virgifera virgifera</name>
    <name type="common">western corn rootworm</name>
    <dbReference type="NCBI Taxonomy" id="50390"/>
    <lineage>
        <taxon>Eukaryota</taxon>
        <taxon>Metazoa</taxon>
        <taxon>Ecdysozoa</taxon>
        <taxon>Arthropoda</taxon>
        <taxon>Hexapoda</taxon>
        <taxon>Insecta</taxon>
        <taxon>Pterygota</taxon>
        <taxon>Neoptera</taxon>
        <taxon>Endopterygota</taxon>
        <taxon>Coleoptera</taxon>
        <taxon>Polyphaga</taxon>
        <taxon>Cucujiformia</taxon>
        <taxon>Chrysomeloidea</taxon>
        <taxon>Chrysomelidae</taxon>
        <taxon>Galerucinae</taxon>
        <taxon>Diabroticina</taxon>
        <taxon>Diabroticites</taxon>
        <taxon>Diabrotica</taxon>
    </lineage>
</organism>
<reference evidence="1" key="1">
    <citation type="submission" date="2025-08" db="UniProtKB">
        <authorList>
            <consortium name="RefSeq"/>
        </authorList>
    </citation>
    <scope>IDENTIFICATION</scope>
    <source>
        <tissue evidence="1">Whole insect</tissue>
    </source>
</reference>
<accession>A0A6P7H3G9</accession>
<sequence>MTSFLMVRHFHSKHKDAILDCTSFDFNLNHYLEMTGIYIYQEEDNLFFLYISYSKSENTIKLELVYMGSDELASNIYHQFTVTSENKEFGINCNSKPSSTNEFSVVDVSNMSLVMNVKFKLIYQNFQFFTIPKNVHLPSISNTVQNLSQNLAISKQVLAISKKPNSSLLSINSSLDKPKPNQEKIQLIYKSPLDYTTEIVEFPSEYNPQCFNCKESCIFSLSVSDSDAVEYYHSPTHNDFLCFCCFEWLTYESKINKNHLYVNHSIPSTFRTRFCKWKCGKDFKFSEIASHEILCEKRAKYNCPVQNCGSQNIINPLLNHIESYHRSAPTWSSYYGKSRKVYPSLFKLSTPPLWCYVSLEDQFIIGFQLTTSDNYGMQYTIITYTDNKQSERKPHALFYYDNKLTPLANLPLSSSPTKCTVKIVLVKNE</sequence>
<dbReference type="OrthoDB" id="6701117at2759"/>
<dbReference type="RefSeq" id="XP_028152243.1">
    <property type="nucleotide sequence ID" value="XM_028296442.1"/>
</dbReference>
<dbReference type="InParanoid" id="A0A6P7H3G9"/>
<gene>
    <name evidence="1" type="primary">LOC114345645</name>
</gene>
<name>A0A6P7H3G9_DIAVI</name>